<dbReference type="GeneID" id="8383193"/>
<sequence length="121" mass="12725">MVDDCVTDGERIATLLRAEIDGRETAGLDRLSVVEGEDREPSAPDGGPAVVDDDGRVLATLEPTSDGLVLGVRAGESTVQAHADDEFLRVDVTDEQVQVTVPTAAAVKRAVDLLVSVATER</sequence>
<proteinExistence type="predicted"/>
<feature type="domain" description="DUF7993" evidence="2">
    <location>
        <begin position="1"/>
        <end position="118"/>
    </location>
</feature>
<dbReference type="KEGG" id="hut:Huta_0920"/>
<dbReference type="EMBL" id="CP001687">
    <property type="protein sequence ID" value="ACV11103.1"/>
    <property type="molecule type" value="Genomic_DNA"/>
</dbReference>
<dbReference type="STRING" id="519442.Huta_0920"/>
<evidence type="ECO:0000313" key="3">
    <source>
        <dbReference type="EMBL" id="ACV11103.1"/>
    </source>
</evidence>
<protein>
    <recommendedName>
        <fullName evidence="2">DUF7993 domain-containing protein</fullName>
    </recommendedName>
</protein>
<evidence type="ECO:0000313" key="4">
    <source>
        <dbReference type="Proteomes" id="UP000002071"/>
    </source>
</evidence>
<dbReference type="Pfam" id="PF25956">
    <property type="entry name" value="DUF7993"/>
    <property type="match status" value="1"/>
</dbReference>
<feature type="region of interest" description="Disordered" evidence="1">
    <location>
        <begin position="29"/>
        <end position="51"/>
    </location>
</feature>
<dbReference type="RefSeq" id="WP_015788680.1">
    <property type="nucleotide sequence ID" value="NC_013158.1"/>
</dbReference>
<keyword evidence="4" id="KW-1185">Reference proteome</keyword>
<organism evidence="3 4">
    <name type="scientific">Halorhabdus utahensis (strain DSM 12940 / JCM 11049 / AX-2)</name>
    <dbReference type="NCBI Taxonomy" id="519442"/>
    <lineage>
        <taxon>Archaea</taxon>
        <taxon>Methanobacteriati</taxon>
        <taxon>Methanobacteriota</taxon>
        <taxon>Stenosarchaea group</taxon>
        <taxon>Halobacteria</taxon>
        <taxon>Halobacteriales</taxon>
        <taxon>Haloarculaceae</taxon>
        <taxon>Halorhabdus</taxon>
    </lineage>
</organism>
<name>C7NUU0_HALUD</name>
<evidence type="ECO:0000256" key="1">
    <source>
        <dbReference type="SAM" id="MobiDB-lite"/>
    </source>
</evidence>
<dbReference type="HOGENOM" id="CLU_2044365_0_0_2"/>
<dbReference type="OrthoDB" id="242585at2157"/>
<dbReference type="AlphaFoldDB" id="C7NUU0"/>
<dbReference type="InterPro" id="IPR058306">
    <property type="entry name" value="DUF7993"/>
</dbReference>
<dbReference type="eggNOG" id="arCOG04658">
    <property type="taxonomic scope" value="Archaea"/>
</dbReference>
<dbReference type="Proteomes" id="UP000002071">
    <property type="component" value="Chromosome"/>
</dbReference>
<reference evidence="3 4" key="1">
    <citation type="journal article" date="2009" name="Stand. Genomic Sci.">
        <title>Complete genome sequence of Halorhabdus utahensis type strain (AX-2).</title>
        <authorList>
            <person name="Anderson I."/>
            <person name="Tindall B.J."/>
            <person name="Pomrenke H."/>
            <person name="Goker M."/>
            <person name="Lapidus A."/>
            <person name="Nolan M."/>
            <person name="Copeland A."/>
            <person name="Glavina Del Rio T."/>
            <person name="Chen F."/>
            <person name="Tice H."/>
            <person name="Cheng J.F."/>
            <person name="Lucas S."/>
            <person name="Chertkov O."/>
            <person name="Bruce D."/>
            <person name="Brettin T."/>
            <person name="Detter J.C."/>
            <person name="Han C."/>
            <person name="Goodwin L."/>
            <person name="Land M."/>
            <person name="Hauser L."/>
            <person name="Chang Y.J."/>
            <person name="Jeffries C.D."/>
            <person name="Pitluck S."/>
            <person name="Pati A."/>
            <person name="Mavromatis K."/>
            <person name="Ivanova N."/>
            <person name="Ovchinnikova G."/>
            <person name="Chen A."/>
            <person name="Palaniappan K."/>
            <person name="Chain P."/>
            <person name="Rohde M."/>
            <person name="Bristow J."/>
            <person name="Eisen J.A."/>
            <person name="Markowitz V."/>
            <person name="Hugenholtz P."/>
            <person name="Kyrpides N.C."/>
            <person name="Klenk H.P."/>
        </authorList>
    </citation>
    <scope>NUCLEOTIDE SEQUENCE [LARGE SCALE GENOMIC DNA]</scope>
    <source>
        <strain evidence="4">DSM 12940 / JCM 11049 / AX-2</strain>
    </source>
</reference>
<gene>
    <name evidence="3" type="ordered locus">Huta_0920</name>
</gene>
<evidence type="ECO:0000259" key="2">
    <source>
        <dbReference type="Pfam" id="PF25956"/>
    </source>
</evidence>
<accession>C7NUU0</accession>